<dbReference type="InterPro" id="IPR008972">
    <property type="entry name" value="Cupredoxin"/>
</dbReference>
<evidence type="ECO:0000256" key="3">
    <source>
        <dbReference type="ARBA" id="ARBA00023157"/>
    </source>
</evidence>
<dbReference type="InterPro" id="IPR003245">
    <property type="entry name" value="Phytocyanin_dom"/>
</dbReference>
<dbReference type="Pfam" id="PF02298">
    <property type="entry name" value="Cu_bind_like"/>
    <property type="match status" value="1"/>
</dbReference>
<proteinExistence type="predicted"/>
<accession>A0A2G2ZQ82</accession>
<dbReference type="GO" id="GO:0005886">
    <property type="term" value="C:plasma membrane"/>
    <property type="evidence" value="ECO:0000318"/>
    <property type="project" value="GO_Central"/>
</dbReference>
<comment type="caution">
    <text evidence="7">The sequence shown here is derived from an EMBL/GenBank/DDBJ whole genome shotgun (WGS) entry which is preliminary data.</text>
</comment>
<dbReference type="PANTHER" id="PTHR33021:SF551">
    <property type="entry name" value="BASIC BLUE PROTEIN-LIKE"/>
    <property type="match status" value="1"/>
</dbReference>
<evidence type="ECO:0000256" key="1">
    <source>
        <dbReference type="ARBA" id="ARBA00022723"/>
    </source>
</evidence>
<dbReference type="GO" id="GO:0046872">
    <property type="term" value="F:metal ion binding"/>
    <property type="evidence" value="ECO:0007669"/>
    <property type="project" value="UniProtKB-KW"/>
</dbReference>
<protein>
    <recommendedName>
        <fullName evidence="4">Basic blue protein</fullName>
    </recommendedName>
    <alternativeName>
        <fullName evidence="5">Plantacyanin</fullName>
    </alternativeName>
</protein>
<reference evidence="7 8" key="2">
    <citation type="journal article" date="2017" name="Genome Biol.">
        <title>New reference genome sequences of hot pepper reveal the massive evolution of plant disease-resistance genes by retroduplication.</title>
        <authorList>
            <person name="Kim S."/>
            <person name="Park J."/>
            <person name="Yeom S.I."/>
            <person name="Kim Y.M."/>
            <person name="Seo E."/>
            <person name="Kim K.T."/>
            <person name="Kim M.S."/>
            <person name="Lee J.M."/>
            <person name="Cheong K."/>
            <person name="Shin H.S."/>
            <person name="Kim S.B."/>
            <person name="Han K."/>
            <person name="Lee J."/>
            <person name="Park M."/>
            <person name="Lee H.A."/>
            <person name="Lee H.Y."/>
            <person name="Lee Y."/>
            <person name="Oh S."/>
            <person name="Lee J.H."/>
            <person name="Choi E."/>
            <person name="Choi E."/>
            <person name="Lee S.E."/>
            <person name="Jeon J."/>
            <person name="Kim H."/>
            <person name="Choi G."/>
            <person name="Song H."/>
            <person name="Lee J."/>
            <person name="Lee S.C."/>
            <person name="Kwon J.K."/>
            <person name="Lee H.Y."/>
            <person name="Koo N."/>
            <person name="Hong Y."/>
            <person name="Kim R.W."/>
            <person name="Kang W.H."/>
            <person name="Huh J.H."/>
            <person name="Kang B.C."/>
            <person name="Yang T.J."/>
            <person name="Lee Y.H."/>
            <person name="Bennetzen J.L."/>
            <person name="Choi D."/>
        </authorList>
    </citation>
    <scope>NUCLEOTIDE SEQUENCE [LARGE SCALE GENOMIC DNA]</scope>
    <source>
        <strain evidence="8">cv. CM334</strain>
    </source>
</reference>
<dbReference type="PROSITE" id="PS51485">
    <property type="entry name" value="PHYTOCYANIN"/>
    <property type="match status" value="1"/>
</dbReference>
<evidence type="ECO:0000313" key="8">
    <source>
        <dbReference type="Proteomes" id="UP000222542"/>
    </source>
</evidence>
<name>A0A2G2ZQ82_CAPAN</name>
<dbReference type="FunFam" id="2.60.40.420:FF:000013">
    <property type="entry name" value="basic blue protein-like"/>
    <property type="match status" value="1"/>
</dbReference>
<evidence type="ECO:0000256" key="4">
    <source>
        <dbReference type="ARBA" id="ARBA00071970"/>
    </source>
</evidence>
<dbReference type="STRING" id="4072.A0A2G2ZQ82"/>
<keyword evidence="3" id="KW-1015">Disulfide bond</keyword>
<dbReference type="PANTHER" id="PTHR33021">
    <property type="entry name" value="BLUE COPPER PROTEIN"/>
    <property type="match status" value="1"/>
</dbReference>
<dbReference type="SUPFAM" id="SSF49503">
    <property type="entry name" value="Cupredoxins"/>
    <property type="match status" value="1"/>
</dbReference>
<evidence type="ECO:0000313" key="7">
    <source>
        <dbReference type="EMBL" id="PHT84105.1"/>
    </source>
</evidence>
<evidence type="ECO:0000256" key="2">
    <source>
        <dbReference type="ARBA" id="ARBA00023008"/>
    </source>
</evidence>
<dbReference type="AlphaFoldDB" id="A0A2G2ZQ82"/>
<dbReference type="EMBL" id="AYRZ02000004">
    <property type="protein sequence ID" value="PHT84105.1"/>
    <property type="molecule type" value="Genomic_DNA"/>
</dbReference>
<gene>
    <name evidence="7" type="ORF">T459_12548</name>
</gene>
<dbReference type="Gene3D" id="2.60.40.420">
    <property type="entry name" value="Cupredoxins - blue copper proteins"/>
    <property type="match status" value="1"/>
</dbReference>
<evidence type="ECO:0000256" key="5">
    <source>
        <dbReference type="ARBA" id="ARBA00082491"/>
    </source>
</evidence>
<keyword evidence="2" id="KW-0186">Copper</keyword>
<evidence type="ECO:0000259" key="6">
    <source>
        <dbReference type="PROSITE" id="PS51485"/>
    </source>
</evidence>
<keyword evidence="1" id="KW-0479">Metal-binding</keyword>
<feature type="domain" description="Phytocyanin" evidence="6">
    <location>
        <begin position="15"/>
        <end position="109"/>
    </location>
</feature>
<sequence>MMICILPQINISYADTFSAGDANGWGFSLNGWPNGKAFKAGDVIEFKYPVGVHNVVKVDKAGFDSCSGAGGQVFSSGDDKITLAQGTSYFICTIGPHCANGVKAAVTAN</sequence>
<dbReference type="Proteomes" id="UP000222542">
    <property type="component" value="Unassembled WGS sequence"/>
</dbReference>
<dbReference type="GO" id="GO:0009055">
    <property type="term" value="F:electron transfer activity"/>
    <property type="evidence" value="ECO:0007669"/>
    <property type="project" value="InterPro"/>
</dbReference>
<organism evidence="7 8">
    <name type="scientific">Capsicum annuum</name>
    <name type="common">Capsicum pepper</name>
    <dbReference type="NCBI Taxonomy" id="4072"/>
    <lineage>
        <taxon>Eukaryota</taxon>
        <taxon>Viridiplantae</taxon>
        <taxon>Streptophyta</taxon>
        <taxon>Embryophyta</taxon>
        <taxon>Tracheophyta</taxon>
        <taxon>Spermatophyta</taxon>
        <taxon>Magnoliopsida</taxon>
        <taxon>eudicotyledons</taxon>
        <taxon>Gunneridae</taxon>
        <taxon>Pentapetalae</taxon>
        <taxon>asterids</taxon>
        <taxon>lamiids</taxon>
        <taxon>Solanales</taxon>
        <taxon>Solanaceae</taxon>
        <taxon>Solanoideae</taxon>
        <taxon>Capsiceae</taxon>
        <taxon>Capsicum</taxon>
    </lineage>
</organism>
<dbReference type="OMA" id="MMICILP"/>
<dbReference type="Gramene" id="PHT84105">
    <property type="protein sequence ID" value="PHT84105"/>
    <property type="gene ID" value="T459_12548"/>
</dbReference>
<reference evidence="7 8" key="1">
    <citation type="journal article" date="2014" name="Nat. Genet.">
        <title>Genome sequence of the hot pepper provides insights into the evolution of pungency in Capsicum species.</title>
        <authorList>
            <person name="Kim S."/>
            <person name="Park M."/>
            <person name="Yeom S.I."/>
            <person name="Kim Y.M."/>
            <person name="Lee J.M."/>
            <person name="Lee H.A."/>
            <person name="Seo E."/>
            <person name="Choi J."/>
            <person name="Cheong K."/>
            <person name="Kim K.T."/>
            <person name="Jung K."/>
            <person name="Lee G.W."/>
            <person name="Oh S.K."/>
            <person name="Bae C."/>
            <person name="Kim S.B."/>
            <person name="Lee H.Y."/>
            <person name="Kim S.Y."/>
            <person name="Kim M.S."/>
            <person name="Kang B.C."/>
            <person name="Jo Y.D."/>
            <person name="Yang H.B."/>
            <person name="Jeong H.J."/>
            <person name="Kang W.H."/>
            <person name="Kwon J.K."/>
            <person name="Shin C."/>
            <person name="Lim J.Y."/>
            <person name="Park J.H."/>
            <person name="Huh J.H."/>
            <person name="Kim J.S."/>
            <person name="Kim B.D."/>
            <person name="Cohen O."/>
            <person name="Paran I."/>
            <person name="Suh M.C."/>
            <person name="Lee S.B."/>
            <person name="Kim Y.K."/>
            <person name="Shin Y."/>
            <person name="Noh S.J."/>
            <person name="Park J."/>
            <person name="Seo Y.S."/>
            <person name="Kwon S.Y."/>
            <person name="Kim H.A."/>
            <person name="Park J.M."/>
            <person name="Kim H.J."/>
            <person name="Choi S.B."/>
            <person name="Bosland P.W."/>
            <person name="Reeves G."/>
            <person name="Jo S.H."/>
            <person name="Lee B.W."/>
            <person name="Cho H.T."/>
            <person name="Choi H.S."/>
            <person name="Lee M.S."/>
            <person name="Yu Y."/>
            <person name="Do Choi Y."/>
            <person name="Park B.S."/>
            <person name="van Deynze A."/>
            <person name="Ashrafi H."/>
            <person name="Hill T."/>
            <person name="Kim W.T."/>
            <person name="Pai H.S."/>
            <person name="Ahn H.K."/>
            <person name="Yeam I."/>
            <person name="Giovannoni J.J."/>
            <person name="Rose J.K."/>
            <person name="Sorensen I."/>
            <person name="Lee S.J."/>
            <person name="Kim R.W."/>
            <person name="Choi I.Y."/>
            <person name="Choi B.S."/>
            <person name="Lim J.S."/>
            <person name="Lee Y.H."/>
            <person name="Choi D."/>
        </authorList>
    </citation>
    <scope>NUCLEOTIDE SEQUENCE [LARGE SCALE GENOMIC DNA]</scope>
    <source>
        <strain evidence="8">cv. CM334</strain>
    </source>
</reference>
<dbReference type="InterPro" id="IPR039391">
    <property type="entry name" value="Phytocyanin-like"/>
</dbReference>
<keyword evidence="8" id="KW-1185">Reference proteome</keyword>